<feature type="region of interest" description="Disordered" evidence="5">
    <location>
        <begin position="117"/>
        <end position="161"/>
    </location>
</feature>
<organism evidence="7">
    <name type="scientific">Streptomyces sp. R41</name>
    <dbReference type="NCBI Taxonomy" id="3238632"/>
    <lineage>
        <taxon>Bacteria</taxon>
        <taxon>Bacillati</taxon>
        <taxon>Actinomycetota</taxon>
        <taxon>Actinomycetes</taxon>
        <taxon>Kitasatosporales</taxon>
        <taxon>Streptomycetaceae</taxon>
        <taxon>Streptomyces</taxon>
    </lineage>
</organism>
<evidence type="ECO:0000256" key="3">
    <source>
        <dbReference type="ARBA" id="ARBA00022801"/>
    </source>
</evidence>
<feature type="compositionally biased region" description="Polar residues" evidence="5">
    <location>
        <begin position="55"/>
        <end position="79"/>
    </location>
</feature>
<dbReference type="EMBL" id="CP163443">
    <property type="protein sequence ID" value="XDQ51411.1"/>
    <property type="molecule type" value="Genomic_DNA"/>
</dbReference>
<evidence type="ECO:0000259" key="6">
    <source>
        <dbReference type="PROSITE" id="PS51935"/>
    </source>
</evidence>
<keyword evidence="2" id="KW-0645">Protease</keyword>
<sequence length="415" mass="43488">MAPERTPRPGGIGLPGMRDSAPTTAALSSADAFSRTPDATPPATDGPSREEVRQRISSLYDQAETATGNYNATRAMSTGTRRRVNPALDSGSRPTDTALDDVARQWFDVARTRLGPTVPARLPADRTPNRPAQARPTRPADELADRGRESAARPVPELTAGPVAGVTAGPVAELTSRAVAALPAAPRTRREVAKAVPAPAAQPRQPSASLKTFKEQIQQKLAVARGLLSQHTAQLSAPFPAIESRPAEDTWHSYGEPAPRRPEEEWQQQQSVTLGTATSIAADVPIGADSASDSGYGSKAANVLAFARGQIGRPCVWGASGPGSYDCSGLTQAAWRTAGVALPRTARDQASVGTAIPLADIRPGDLIFFYGDVSHVGLYIGDGMMIHAPSPGAYVREESIFYAGASAIHSAARPA</sequence>
<dbReference type="PANTHER" id="PTHR47359">
    <property type="entry name" value="PEPTIDOGLYCAN DL-ENDOPEPTIDASE CWLO"/>
    <property type="match status" value="1"/>
</dbReference>
<feature type="compositionally biased region" description="Basic and acidic residues" evidence="5">
    <location>
        <begin position="138"/>
        <end position="151"/>
    </location>
</feature>
<evidence type="ECO:0000256" key="1">
    <source>
        <dbReference type="ARBA" id="ARBA00007074"/>
    </source>
</evidence>
<dbReference type="RefSeq" id="WP_369244742.1">
    <property type="nucleotide sequence ID" value="NZ_CP163443.1"/>
</dbReference>
<dbReference type="Pfam" id="PF00877">
    <property type="entry name" value="NLPC_P60"/>
    <property type="match status" value="1"/>
</dbReference>
<feature type="compositionally biased region" description="Low complexity" evidence="5">
    <location>
        <begin position="194"/>
        <end position="209"/>
    </location>
</feature>
<name>A0AB39RAS3_9ACTN</name>
<feature type="region of interest" description="Disordered" evidence="5">
    <location>
        <begin position="185"/>
        <end position="211"/>
    </location>
</feature>
<dbReference type="SUPFAM" id="SSF54001">
    <property type="entry name" value="Cysteine proteinases"/>
    <property type="match status" value="1"/>
</dbReference>
<dbReference type="AlphaFoldDB" id="A0AB39RAS3"/>
<keyword evidence="4" id="KW-0788">Thiol protease</keyword>
<reference evidence="7" key="1">
    <citation type="submission" date="2024-07" db="EMBL/GenBank/DDBJ databases">
        <authorList>
            <person name="Yu S.T."/>
        </authorList>
    </citation>
    <scope>NUCLEOTIDE SEQUENCE</scope>
    <source>
        <strain evidence="7">R41</strain>
    </source>
</reference>
<dbReference type="GO" id="GO:0008234">
    <property type="term" value="F:cysteine-type peptidase activity"/>
    <property type="evidence" value="ECO:0007669"/>
    <property type="project" value="UniProtKB-KW"/>
</dbReference>
<feature type="domain" description="NlpC/P60" evidence="6">
    <location>
        <begin position="297"/>
        <end position="415"/>
    </location>
</feature>
<dbReference type="InterPro" id="IPR051794">
    <property type="entry name" value="PG_Endopeptidase_C40"/>
</dbReference>
<proteinExistence type="inferred from homology"/>
<evidence type="ECO:0000313" key="7">
    <source>
        <dbReference type="EMBL" id="XDQ51411.1"/>
    </source>
</evidence>
<evidence type="ECO:0000256" key="2">
    <source>
        <dbReference type="ARBA" id="ARBA00022670"/>
    </source>
</evidence>
<feature type="compositionally biased region" description="Low complexity" evidence="5">
    <location>
        <begin position="36"/>
        <end position="45"/>
    </location>
</feature>
<dbReference type="InterPro" id="IPR000064">
    <property type="entry name" value="NLP_P60_dom"/>
</dbReference>
<comment type="similarity">
    <text evidence="1">Belongs to the peptidase C40 family.</text>
</comment>
<keyword evidence="3" id="KW-0378">Hydrolase</keyword>
<dbReference type="InterPro" id="IPR038765">
    <property type="entry name" value="Papain-like_cys_pep_sf"/>
</dbReference>
<feature type="region of interest" description="Disordered" evidence="5">
    <location>
        <begin position="238"/>
        <end position="272"/>
    </location>
</feature>
<evidence type="ECO:0000256" key="5">
    <source>
        <dbReference type="SAM" id="MobiDB-lite"/>
    </source>
</evidence>
<accession>A0AB39RAS3</accession>
<evidence type="ECO:0000256" key="4">
    <source>
        <dbReference type="ARBA" id="ARBA00022807"/>
    </source>
</evidence>
<protein>
    <submittedName>
        <fullName evidence="7">C40 family peptidase</fullName>
    </submittedName>
</protein>
<dbReference type="PROSITE" id="PS51935">
    <property type="entry name" value="NLPC_P60"/>
    <property type="match status" value="1"/>
</dbReference>
<feature type="region of interest" description="Disordered" evidence="5">
    <location>
        <begin position="1"/>
        <end position="98"/>
    </location>
</feature>
<gene>
    <name evidence="7" type="ORF">AB5J53_07005</name>
</gene>
<dbReference type="GO" id="GO:0006508">
    <property type="term" value="P:proteolysis"/>
    <property type="evidence" value="ECO:0007669"/>
    <property type="project" value="UniProtKB-KW"/>
</dbReference>
<dbReference type="Gene3D" id="3.90.1720.10">
    <property type="entry name" value="endopeptidase domain like (from Nostoc punctiforme)"/>
    <property type="match status" value="1"/>
</dbReference>
<dbReference type="PANTHER" id="PTHR47359:SF3">
    <property type="entry name" value="NLP_P60 DOMAIN-CONTAINING PROTEIN-RELATED"/>
    <property type="match status" value="1"/>
</dbReference>